<dbReference type="InterPro" id="IPR036097">
    <property type="entry name" value="HisK_dim/P_sf"/>
</dbReference>
<feature type="transmembrane region" description="Helical" evidence="13">
    <location>
        <begin position="99"/>
        <end position="117"/>
    </location>
</feature>
<feature type="domain" description="Histidine kinase" evidence="14">
    <location>
        <begin position="159"/>
        <end position="364"/>
    </location>
</feature>
<evidence type="ECO:0000256" key="9">
    <source>
        <dbReference type="ARBA" id="ARBA00022840"/>
    </source>
</evidence>
<protein>
    <recommendedName>
        <fullName evidence="3">histidine kinase</fullName>
        <ecNumber evidence="3">2.7.13.3</ecNumber>
    </recommendedName>
</protein>
<evidence type="ECO:0000256" key="5">
    <source>
        <dbReference type="ARBA" id="ARBA00022679"/>
    </source>
</evidence>
<feature type="transmembrane region" description="Helical" evidence="13">
    <location>
        <begin position="47"/>
        <end position="64"/>
    </location>
</feature>
<evidence type="ECO:0000256" key="6">
    <source>
        <dbReference type="ARBA" id="ARBA00022692"/>
    </source>
</evidence>
<dbReference type="EC" id="2.7.13.3" evidence="3"/>
<dbReference type="Proteomes" id="UP001596052">
    <property type="component" value="Unassembled WGS sequence"/>
</dbReference>
<sequence length="368" mass="40427">MPNAVSFKPSAPPPVPLAEVGQYSWGLTLVFVLASTCWVLLPYTGDLFAALVFLMAIVLAGTRWNRGPVLMMAVVSALVWNYFFIPPQFTLHIDKPQDMVMFSLFFIVALSMGHLIIRLRAREAALAQHHQEREHLLELKHRTELLAESERLHRTLLDSVAHELKTPIAIIRTALDGLGQGNAYAREIETANRRLQRIVENFLEMTRVESEALEPHADWCEMGDVLHAATAPIQAELAAHTLHVSGAEELPLLKLDSRLLAQVLGNLLHNATRYAPPGTAVEVHAALSDDVLELSVRDHGPGLPLGSEEHLFDKFYRAPDSPAGGTGLGLAIARGLMRAMKGDIEAHTHPEGGAEFVLHLPVKTRSAA</sequence>
<feature type="transmembrane region" description="Helical" evidence="13">
    <location>
        <begin position="70"/>
        <end position="87"/>
    </location>
</feature>
<dbReference type="SMART" id="SM00387">
    <property type="entry name" value="HATPase_c"/>
    <property type="match status" value="1"/>
</dbReference>
<dbReference type="Pfam" id="PF02518">
    <property type="entry name" value="HATPase_c"/>
    <property type="match status" value="1"/>
</dbReference>
<keyword evidence="10 13" id="KW-1133">Transmembrane helix</keyword>
<evidence type="ECO:0000256" key="2">
    <source>
        <dbReference type="ARBA" id="ARBA00004141"/>
    </source>
</evidence>
<dbReference type="InterPro" id="IPR038318">
    <property type="entry name" value="KdpD_sf"/>
</dbReference>
<comment type="caution">
    <text evidence="15">The sequence shown here is derived from an EMBL/GenBank/DDBJ whole genome shotgun (WGS) entry which is preliminary data.</text>
</comment>
<keyword evidence="6 13" id="KW-0812">Transmembrane</keyword>
<dbReference type="InterPro" id="IPR004358">
    <property type="entry name" value="Sig_transdc_His_kin-like_C"/>
</dbReference>
<dbReference type="Gene3D" id="1.10.287.130">
    <property type="match status" value="1"/>
</dbReference>
<evidence type="ECO:0000256" key="8">
    <source>
        <dbReference type="ARBA" id="ARBA00022777"/>
    </source>
</evidence>
<keyword evidence="5" id="KW-0808">Transferase</keyword>
<dbReference type="SUPFAM" id="SSF55874">
    <property type="entry name" value="ATPase domain of HSP90 chaperone/DNA topoisomerase II/histidine kinase"/>
    <property type="match status" value="1"/>
</dbReference>
<evidence type="ECO:0000256" key="11">
    <source>
        <dbReference type="ARBA" id="ARBA00023012"/>
    </source>
</evidence>
<keyword evidence="9 15" id="KW-0067">ATP-binding</keyword>
<gene>
    <name evidence="15" type="ORF">ACFQDI_16450</name>
</gene>
<comment type="catalytic activity">
    <reaction evidence="1">
        <text>ATP + protein L-histidine = ADP + protein N-phospho-L-histidine.</text>
        <dbReference type="EC" id="2.7.13.3"/>
    </reaction>
</comment>
<keyword evidence="7" id="KW-0547">Nucleotide-binding</keyword>
<accession>A0ABW0KUZ2</accession>
<evidence type="ECO:0000256" key="10">
    <source>
        <dbReference type="ARBA" id="ARBA00022989"/>
    </source>
</evidence>
<dbReference type="InterPro" id="IPR003661">
    <property type="entry name" value="HisK_dim/P_dom"/>
</dbReference>
<dbReference type="CDD" id="cd00075">
    <property type="entry name" value="HATPase"/>
    <property type="match status" value="1"/>
</dbReference>
<dbReference type="EMBL" id="JBHSMQ010000006">
    <property type="protein sequence ID" value="MFC5456456.1"/>
    <property type="molecule type" value="Genomic_DNA"/>
</dbReference>
<name>A0ABW0KUZ2_9BACT</name>
<dbReference type="RefSeq" id="WP_377168709.1">
    <property type="nucleotide sequence ID" value="NZ_JBHSMQ010000006.1"/>
</dbReference>
<evidence type="ECO:0000256" key="1">
    <source>
        <dbReference type="ARBA" id="ARBA00000085"/>
    </source>
</evidence>
<dbReference type="InterPro" id="IPR025201">
    <property type="entry name" value="KdpD_TM"/>
</dbReference>
<dbReference type="InterPro" id="IPR036890">
    <property type="entry name" value="HATPase_C_sf"/>
</dbReference>
<proteinExistence type="predicted"/>
<keyword evidence="4" id="KW-0597">Phosphoprotein</keyword>
<dbReference type="PROSITE" id="PS50109">
    <property type="entry name" value="HIS_KIN"/>
    <property type="match status" value="1"/>
</dbReference>
<dbReference type="Gene3D" id="1.20.120.620">
    <property type="entry name" value="Backbone structure of the membrane domain of e. Coli histidine kinase receptor kdpd"/>
    <property type="match status" value="1"/>
</dbReference>
<dbReference type="InterPro" id="IPR052023">
    <property type="entry name" value="Histidine_kinase_KdpD"/>
</dbReference>
<dbReference type="Gene3D" id="3.30.565.10">
    <property type="entry name" value="Histidine kinase-like ATPase, C-terminal domain"/>
    <property type="match status" value="1"/>
</dbReference>
<evidence type="ECO:0000256" key="7">
    <source>
        <dbReference type="ARBA" id="ARBA00022741"/>
    </source>
</evidence>
<evidence type="ECO:0000256" key="12">
    <source>
        <dbReference type="ARBA" id="ARBA00023136"/>
    </source>
</evidence>
<evidence type="ECO:0000256" key="3">
    <source>
        <dbReference type="ARBA" id="ARBA00012438"/>
    </source>
</evidence>
<dbReference type="SMART" id="SM00388">
    <property type="entry name" value="HisKA"/>
    <property type="match status" value="1"/>
</dbReference>
<keyword evidence="16" id="KW-1185">Reference proteome</keyword>
<dbReference type="CDD" id="cd00082">
    <property type="entry name" value="HisKA"/>
    <property type="match status" value="1"/>
</dbReference>
<evidence type="ECO:0000313" key="16">
    <source>
        <dbReference type="Proteomes" id="UP001596052"/>
    </source>
</evidence>
<dbReference type="PRINTS" id="PR00344">
    <property type="entry name" value="BCTRLSENSOR"/>
</dbReference>
<dbReference type="Pfam" id="PF13493">
    <property type="entry name" value="DUF4118"/>
    <property type="match status" value="1"/>
</dbReference>
<evidence type="ECO:0000259" key="14">
    <source>
        <dbReference type="PROSITE" id="PS50109"/>
    </source>
</evidence>
<dbReference type="SUPFAM" id="SSF47384">
    <property type="entry name" value="Homodimeric domain of signal transducing histidine kinase"/>
    <property type="match status" value="1"/>
</dbReference>
<dbReference type="InterPro" id="IPR005467">
    <property type="entry name" value="His_kinase_dom"/>
</dbReference>
<dbReference type="Pfam" id="PF00512">
    <property type="entry name" value="HisKA"/>
    <property type="match status" value="1"/>
</dbReference>
<keyword evidence="11" id="KW-0902">Two-component regulatory system</keyword>
<evidence type="ECO:0000256" key="13">
    <source>
        <dbReference type="SAM" id="Phobius"/>
    </source>
</evidence>
<evidence type="ECO:0000313" key="15">
    <source>
        <dbReference type="EMBL" id="MFC5456456.1"/>
    </source>
</evidence>
<comment type="subcellular location">
    <subcellularLocation>
        <location evidence="2">Membrane</location>
        <topology evidence="2">Multi-pass membrane protein</topology>
    </subcellularLocation>
</comment>
<dbReference type="PANTHER" id="PTHR45569">
    <property type="entry name" value="SENSOR PROTEIN KDPD"/>
    <property type="match status" value="1"/>
</dbReference>
<organism evidence="15 16">
    <name type="scientific">Prosthecobacter fluviatilis</name>
    <dbReference type="NCBI Taxonomy" id="445931"/>
    <lineage>
        <taxon>Bacteria</taxon>
        <taxon>Pseudomonadati</taxon>
        <taxon>Verrucomicrobiota</taxon>
        <taxon>Verrucomicrobiia</taxon>
        <taxon>Verrucomicrobiales</taxon>
        <taxon>Verrucomicrobiaceae</taxon>
        <taxon>Prosthecobacter</taxon>
    </lineage>
</organism>
<evidence type="ECO:0000256" key="4">
    <source>
        <dbReference type="ARBA" id="ARBA00022553"/>
    </source>
</evidence>
<reference evidence="16" key="1">
    <citation type="journal article" date="2019" name="Int. J. Syst. Evol. Microbiol.">
        <title>The Global Catalogue of Microorganisms (GCM) 10K type strain sequencing project: providing services to taxonomists for standard genome sequencing and annotation.</title>
        <authorList>
            <consortium name="The Broad Institute Genomics Platform"/>
            <consortium name="The Broad Institute Genome Sequencing Center for Infectious Disease"/>
            <person name="Wu L."/>
            <person name="Ma J."/>
        </authorList>
    </citation>
    <scope>NUCLEOTIDE SEQUENCE [LARGE SCALE GENOMIC DNA]</scope>
    <source>
        <strain evidence="16">CGMCC 4.1469</strain>
    </source>
</reference>
<keyword evidence="12 13" id="KW-0472">Membrane</keyword>
<dbReference type="InterPro" id="IPR003594">
    <property type="entry name" value="HATPase_dom"/>
</dbReference>
<keyword evidence="8" id="KW-0418">Kinase</keyword>
<dbReference type="PANTHER" id="PTHR45569:SF1">
    <property type="entry name" value="SENSOR PROTEIN KDPD"/>
    <property type="match status" value="1"/>
</dbReference>
<dbReference type="GO" id="GO:0005524">
    <property type="term" value="F:ATP binding"/>
    <property type="evidence" value="ECO:0007669"/>
    <property type="project" value="UniProtKB-KW"/>
</dbReference>